<name>A0A9Q0ZI67_SALPP</name>
<dbReference type="Proteomes" id="UP001151532">
    <property type="component" value="Chromosome 17"/>
</dbReference>
<evidence type="ECO:0000313" key="1">
    <source>
        <dbReference type="EMBL" id="KAJ6735401.1"/>
    </source>
</evidence>
<evidence type="ECO:0000313" key="2">
    <source>
        <dbReference type="Proteomes" id="UP001151532"/>
    </source>
</evidence>
<reference evidence="1" key="2">
    <citation type="journal article" date="2023" name="Int. J. Mol. Sci.">
        <title>De Novo Assembly and Annotation of 11 Diverse Shrub Willow (Salix) Genomes Reveals Novel Gene Organization in Sex-Linked Regions.</title>
        <authorList>
            <person name="Hyden B."/>
            <person name="Feng K."/>
            <person name="Yates T.B."/>
            <person name="Jawdy S."/>
            <person name="Cereghino C."/>
            <person name="Smart L.B."/>
            <person name="Muchero W."/>
        </authorList>
    </citation>
    <scope>NUCLEOTIDE SEQUENCE</scope>
    <source>
        <tissue evidence="1">Shoot tip</tissue>
    </source>
</reference>
<keyword evidence="2" id="KW-1185">Reference proteome</keyword>
<dbReference type="EMBL" id="JAPFFK010000011">
    <property type="protein sequence ID" value="KAJ6735401.1"/>
    <property type="molecule type" value="Genomic_DNA"/>
</dbReference>
<comment type="caution">
    <text evidence="1">The sequence shown here is derived from an EMBL/GenBank/DDBJ whole genome shotgun (WGS) entry which is preliminary data.</text>
</comment>
<organism evidence="1 2">
    <name type="scientific">Salix purpurea</name>
    <name type="common">Purple osier willow</name>
    <dbReference type="NCBI Taxonomy" id="77065"/>
    <lineage>
        <taxon>Eukaryota</taxon>
        <taxon>Viridiplantae</taxon>
        <taxon>Streptophyta</taxon>
        <taxon>Embryophyta</taxon>
        <taxon>Tracheophyta</taxon>
        <taxon>Spermatophyta</taxon>
        <taxon>Magnoliopsida</taxon>
        <taxon>eudicotyledons</taxon>
        <taxon>Gunneridae</taxon>
        <taxon>Pentapetalae</taxon>
        <taxon>rosids</taxon>
        <taxon>fabids</taxon>
        <taxon>Malpighiales</taxon>
        <taxon>Salicaceae</taxon>
        <taxon>Saliceae</taxon>
        <taxon>Salix</taxon>
    </lineage>
</organism>
<proteinExistence type="predicted"/>
<reference evidence="1" key="1">
    <citation type="submission" date="2022-11" db="EMBL/GenBank/DDBJ databases">
        <authorList>
            <person name="Hyden B.L."/>
            <person name="Feng K."/>
            <person name="Yates T."/>
            <person name="Jawdy S."/>
            <person name="Smart L.B."/>
            <person name="Muchero W."/>
        </authorList>
    </citation>
    <scope>NUCLEOTIDE SEQUENCE</scope>
    <source>
        <tissue evidence="1">Shoot tip</tissue>
    </source>
</reference>
<sequence>MIRFKETRTYSSQPILGIQCSGSKQLDHLCSPFSQF</sequence>
<accession>A0A9Q0ZI67</accession>
<dbReference type="AlphaFoldDB" id="A0A9Q0ZI67"/>
<protein>
    <submittedName>
        <fullName evidence="1">Uncharacterized protein</fullName>
    </submittedName>
</protein>
<gene>
    <name evidence="1" type="ORF">OIU79_002458</name>
</gene>